<dbReference type="InterPro" id="IPR008920">
    <property type="entry name" value="TF_FadR/GntR_C"/>
</dbReference>
<dbReference type="Gene3D" id="1.10.10.10">
    <property type="entry name" value="Winged helix-like DNA-binding domain superfamily/Winged helix DNA-binding domain"/>
    <property type="match status" value="1"/>
</dbReference>
<dbReference type="PROSITE" id="PS50949">
    <property type="entry name" value="HTH_GNTR"/>
    <property type="match status" value="1"/>
</dbReference>
<feature type="domain" description="HTH gntR-type" evidence="4">
    <location>
        <begin position="10"/>
        <end position="78"/>
    </location>
</feature>
<evidence type="ECO:0000313" key="6">
    <source>
        <dbReference type="Proteomes" id="UP001163266"/>
    </source>
</evidence>
<dbReference type="Gene3D" id="1.20.120.530">
    <property type="entry name" value="GntR ligand-binding domain-like"/>
    <property type="match status" value="1"/>
</dbReference>
<reference evidence="5" key="1">
    <citation type="submission" date="2022-10" db="EMBL/GenBank/DDBJ databases">
        <title>Complete genome sequence of Schlegelella aquatica LMG 23380.</title>
        <authorList>
            <person name="Musilova J."/>
            <person name="Kourilova X."/>
            <person name="Bezdicek M."/>
            <person name="Hermankova K."/>
            <person name="Obruca S."/>
            <person name="Sedlar K."/>
        </authorList>
    </citation>
    <scope>NUCLEOTIDE SEQUENCE</scope>
    <source>
        <strain evidence="5">LMG 23380</strain>
    </source>
</reference>
<evidence type="ECO:0000256" key="3">
    <source>
        <dbReference type="ARBA" id="ARBA00023163"/>
    </source>
</evidence>
<proteinExistence type="predicted"/>
<evidence type="ECO:0000256" key="1">
    <source>
        <dbReference type="ARBA" id="ARBA00023015"/>
    </source>
</evidence>
<name>A0ABY6MT50_9BURK</name>
<dbReference type="RefSeq" id="WP_264892956.1">
    <property type="nucleotide sequence ID" value="NZ_CP110257.1"/>
</dbReference>
<evidence type="ECO:0000256" key="2">
    <source>
        <dbReference type="ARBA" id="ARBA00023125"/>
    </source>
</evidence>
<dbReference type="InterPro" id="IPR000524">
    <property type="entry name" value="Tscrpt_reg_HTH_GntR"/>
</dbReference>
<accession>A0ABY6MT50</accession>
<dbReference type="SUPFAM" id="SSF46785">
    <property type="entry name" value="Winged helix' DNA-binding domain"/>
    <property type="match status" value="1"/>
</dbReference>
<dbReference type="SMART" id="SM00345">
    <property type="entry name" value="HTH_GNTR"/>
    <property type="match status" value="1"/>
</dbReference>
<keyword evidence="2" id="KW-0238">DNA-binding</keyword>
<keyword evidence="3" id="KW-0804">Transcription</keyword>
<dbReference type="PRINTS" id="PR00035">
    <property type="entry name" value="HTHGNTR"/>
</dbReference>
<protein>
    <submittedName>
        <fullName evidence="5">FadR family transcriptional regulator</fullName>
    </submittedName>
</protein>
<dbReference type="EMBL" id="CP110257">
    <property type="protein sequence ID" value="UZD55198.1"/>
    <property type="molecule type" value="Genomic_DNA"/>
</dbReference>
<dbReference type="InterPro" id="IPR011711">
    <property type="entry name" value="GntR_C"/>
</dbReference>
<keyword evidence="1" id="KW-0805">Transcription regulation</keyword>
<organism evidence="5 6">
    <name type="scientific">Caldimonas aquatica</name>
    <dbReference type="NCBI Taxonomy" id="376175"/>
    <lineage>
        <taxon>Bacteria</taxon>
        <taxon>Pseudomonadati</taxon>
        <taxon>Pseudomonadota</taxon>
        <taxon>Betaproteobacteria</taxon>
        <taxon>Burkholderiales</taxon>
        <taxon>Sphaerotilaceae</taxon>
        <taxon>Caldimonas</taxon>
    </lineage>
</organism>
<gene>
    <name evidence="5" type="ORF">OMP39_00940</name>
</gene>
<keyword evidence="6" id="KW-1185">Reference proteome</keyword>
<dbReference type="SUPFAM" id="SSF48008">
    <property type="entry name" value="GntR ligand-binding domain-like"/>
    <property type="match status" value="1"/>
</dbReference>
<dbReference type="Proteomes" id="UP001163266">
    <property type="component" value="Chromosome"/>
</dbReference>
<dbReference type="Pfam" id="PF00392">
    <property type="entry name" value="GntR"/>
    <property type="match status" value="1"/>
</dbReference>
<dbReference type="PANTHER" id="PTHR43537">
    <property type="entry name" value="TRANSCRIPTIONAL REGULATOR, GNTR FAMILY"/>
    <property type="match status" value="1"/>
</dbReference>
<sequence length="241" mass="26857">MPDVRSEPRRSLVDLAVSAMRERLERGEWRVGERIPIEPELAAELGVSRNTVREAVRVLAFSGVLEVRQGDGTYVRSAVDASDVAHGLSRASLREHLEVRAMLEVEAARLAAQRRTPEDLERIRAALSLRGEQRNRRRRSVFVEHDLAFHRAVVEAAHNPALAKLYHFFERAVRATVQATMEASDLPEPDYASHVELCEAIVRQDPEGAVAATRALLQPVLDALDPFQHDAQPGPSGSPFR</sequence>
<dbReference type="PANTHER" id="PTHR43537:SF51">
    <property type="entry name" value="HTH-TYPE TRANSCRIPTIONAL REGULATOR LGOR-RELATED"/>
    <property type="match status" value="1"/>
</dbReference>
<dbReference type="SMART" id="SM00895">
    <property type="entry name" value="FCD"/>
    <property type="match status" value="1"/>
</dbReference>
<dbReference type="CDD" id="cd07377">
    <property type="entry name" value="WHTH_GntR"/>
    <property type="match status" value="1"/>
</dbReference>
<dbReference type="InterPro" id="IPR036388">
    <property type="entry name" value="WH-like_DNA-bd_sf"/>
</dbReference>
<evidence type="ECO:0000313" key="5">
    <source>
        <dbReference type="EMBL" id="UZD55198.1"/>
    </source>
</evidence>
<evidence type="ECO:0000259" key="4">
    <source>
        <dbReference type="PROSITE" id="PS50949"/>
    </source>
</evidence>
<dbReference type="Pfam" id="PF07729">
    <property type="entry name" value="FCD"/>
    <property type="match status" value="1"/>
</dbReference>
<dbReference type="InterPro" id="IPR036390">
    <property type="entry name" value="WH_DNA-bd_sf"/>
</dbReference>